<proteinExistence type="predicted"/>
<reference evidence="1" key="1">
    <citation type="submission" date="2019-02" db="EMBL/GenBank/DDBJ databases">
        <authorList>
            <person name="Gruber-Vodicka R. H."/>
            <person name="Seah K. B. B."/>
        </authorList>
    </citation>
    <scope>NUCLEOTIDE SEQUENCE</scope>
    <source>
        <strain evidence="1">BECK_DK47</strain>
    </source>
</reference>
<organism evidence="1">
    <name type="scientific">Candidatus Kentrum sp. DK</name>
    <dbReference type="NCBI Taxonomy" id="2126562"/>
    <lineage>
        <taxon>Bacteria</taxon>
        <taxon>Pseudomonadati</taxon>
        <taxon>Pseudomonadota</taxon>
        <taxon>Gammaproteobacteria</taxon>
        <taxon>Candidatus Kentrum</taxon>
    </lineage>
</organism>
<dbReference type="EMBL" id="CAADEX010000137">
    <property type="protein sequence ID" value="VFJ64434.1"/>
    <property type="molecule type" value="Genomic_DNA"/>
</dbReference>
<gene>
    <name evidence="1" type="ORF">BECKDK2373B_GA0170837_11375</name>
</gene>
<dbReference type="AlphaFoldDB" id="A0A450TC76"/>
<sequence length="64" mass="7043">MPDQNIDATLSPADVKAIKAALDTVLQKMPFLINLTKKGVRSFFFPFRSGTHRHGSVRSSGQGR</sequence>
<protein>
    <submittedName>
        <fullName evidence="1">Uncharacterized protein</fullName>
    </submittedName>
</protein>
<accession>A0A450TC76</accession>
<evidence type="ECO:0000313" key="1">
    <source>
        <dbReference type="EMBL" id="VFJ64434.1"/>
    </source>
</evidence>
<name>A0A450TC76_9GAMM</name>